<dbReference type="SUPFAM" id="SSF48179">
    <property type="entry name" value="6-phosphogluconate dehydrogenase C-terminal domain-like"/>
    <property type="match status" value="1"/>
</dbReference>
<comment type="function">
    <text evidence="13">Catalyzes the reduction of the glycolytic intermediate dihydroxyacetone phosphate (DHAP) to sn-glycerol 3-phosphate (G3P), the key precursor for phospholipid synthesis.</text>
</comment>
<evidence type="ECO:0000256" key="6">
    <source>
        <dbReference type="ARBA" id="ARBA00023098"/>
    </source>
</evidence>
<evidence type="ECO:0000313" key="20">
    <source>
        <dbReference type="EMBL" id="RDY20675.1"/>
    </source>
</evidence>
<evidence type="ECO:0000256" key="8">
    <source>
        <dbReference type="ARBA" id="ARBA00023264"/>
    </source>
</evidence>
<keyword evidence="5 13" id="KW-0520">NAD</keyword>
<keyword evidence="3 13" id="KW-0521">NADP</keyword>
<dbReference type="Gene3D" id="1.10.1040.10">
    <property type="entry name" value="N-(1-d-carboxylethyl)-l-norvaline Dehydrogenase, domain 2"/>
    <property type="match status" value="1"/>
</dbReference>
<organism evidence="20 21">
    <name type="scientific">Criibacterium bergeronii</name>
    <dbReference type="NCBI Taxonomy" id="1871336"/>
    <lineage>
        <taxon>Bacteria</taxon>
        <taxon>Bacillati</taxon>
        <taxon>Bacillota</taxon>
        <taxon>Clostridia</taxon>
        <taxon>Peptostreptococcales</taxon>
        <taxon>Filifactoraceae</taxon>
        <taxon>Criibacterium</taxon>
    </lineage>
</organism>
<evidence type="ECO:0000259" key="18">
    <source>
        <dbReference type="Pfam" id="PF01210"/>
    </source>
</evidence>
<dbReference type="EC" id="1.1.1.94" evidence="10 13"/>
<dbReference type="GO" id="GO:0046168">
    <property type="term" value="P:glycerol-3-phosphate catabolic process"/>
    <property type="evidence" value="ECO:0007669"/>
    <property type="project" value="InterPro"/>
</dbReference>
<dbReference type="RefSeq" id="WP_068913970.1">
    <property type="nucleotide sequence ID" value="NZ_MBEW02000023.1"/>
</dbReference>
<dbReference type="SUPFAM" id="SSF51735">
    <property type="entry name" value="NAD(P)-binding Rossmann-fold domains"/>
    <property type="match status" value="1"/>
</dbReference>
<evidence type="ECO:0000259" key="19">
    <source>
        <dbReference type="Pfam" id="PF07479"/>
    </source>
</evidence>
<dbReference type="InterPro" id="IPR006109">
    <property type="entry name" value="G3P_DH_NAD-dep_C"/>
</dbReference>
<feature type="binding site" evidence="13">
    <location>
        <position position="279"/>
    </location>
    <ligand>
        <name>NADPH</name>
        <dbReference type="ChEBI" id="CHEBI:57783"/>
    </ligand>
</feature>
<dbReference type="InterPro" id="IPR013328">
    <property type="entry name" value="6PGD_dom2"/>
</dbReference>
<evidence type="ECO:0000313" key="21">
    <source>
        <dbReference type="Proteomes" id="UP000093352"/>
    </source>
</evidence>
<dbReference type="FunFam" id="3.40.50.720:FF:000019">
    <property type="entry name" value="Glycerol-3-phosphate dehydrogenase [NAD(P)+]"/>
    <property type="match status" value="1"/>
</dbReference>
<feature type="binding site" evidence="13">
    <location>
        <position position="106"/>
    </location>
    <ligand>
        <name>NADPH</name>
        <dbReference type="ChEBI" id="CHEBI:57783"/>
    </ligand>
</feature>
<feature type="binding site" evidence="13">
    <location>
        <position position="253"/>
    </location>
    <ligand>
        <name>sn-glycerol 3-phosphate</name>
        <dbReference type="ChEBI" id="CHEBI:57597"/>
    </ligand>
</feature>
<dbReference type="InterPro" id="IPR036291">
    <property type="entry name" value="NAD(P)-bd_dom_sf"/>
</dbReference>
<dbReference type="GO" id="GO:0005975">
    <property type="term" value="P:carbohydrate metabolic process"/>
    <property type="evidence" value="ECO:0007669"/>
    <property type="project" value="InterPro"/>
</dbReference>
<keyword evidence="4 13" id="KW-0560">Oxidoreductase</keyword>
<comment type="catalytic activity">
    <reaction evidence="9">
        <text>sn-glycerol 3-phosphate + NADP(+) = dihydroxyacetone phosphate + NADPH + H(+)</text>
        <dbReference type="Rhea" id="RHEA:11096"/>
        <dbReference type="ChEBI" id="CHEBI:15378"/>
        <dbReference type="ChEBI" id="CHEBI:57597"/>
        <dbReference type="ChEBI" id="CHEBI:57642"/>
        <dbReference type="ChEBI" id="CHEBI:57783"/>
        <dbReference type="ChEBI" id="CHEBI:58349"/>
        <dbReference type="EC" id="1.1.1.94"/>
    </reaction>
    <physiologicalReaction direction="right-to-left" evidence="9">
        <dbReference type="Rhea" id="RHEA:11098"/>
    </physiologicalReaction>
</comment>
<feature type="domain" description="Glycerol-3-phosphate dehydrogenase NAD-dependent C-terminal" evidence="19">
    <location>
        <begin position="178"/>
        <end position="318"/>
    </location>
</feature>
<dbReference type="GO" id="GO:0006650">
    <property type="term" value="P:glycerophospholipid metabolic process"/>
    <property type="evidence" value="ECO:0007669"/>
    <property type="project" value="UniProtKB-UniRule"/>
</dbReference>
<dbReference type="Proteomes" id="UP000093352">
    <property type="component" value="Unassembled WGS sequence"/>
</dbReference>
<feature type="binding site" evidence="13">
    <location>
        <position position="106"/>
    </location>
    <ligand>
        <name>sn-glycerol 3-phosphate</name>
        <dbReference type="ChEBI" id="CHEBI:57597"/>
    </ligand>
</feature>
<dbReference type="GO" id="GO:0141153">
    <property type="term" value="F:glycerol-3-phosphate dehydrogenase (NADP+) activity"/>
    <property type="evidence" value="ECO:0007669"/>
    <property type="project" value="RHEA"/>
</dbReference>
<evidence type="ECO:0000256" key="1">
    <source>
        <dbReference type="ARBA" id="ARBA00011009"/>
    </source>
</evidence>
<keyword evidence="7 13" id="KW-0594">Phospholipid biosynthesis</keyword>
<feature type="binding site" evidence="13">
    <location>
        <position position="189"/>
    </location>
    <ligand>
        <name>sn-glycerol 3-phosphate</name>
        <dbReference type="ChEBI" id="CHEBI:57597"/>
    </ligand>
</feature>
<dbReference type="PROSITE" id="PS00957">
    <property type="entry name" value="NAD_G3PDH"/>
    <property type="match status" value="1"/>
</dbReference>
<evidence type="ECO:0000256" key="14">
    <source>
        <dbReference type="PIRSR" id="PIRSR000114-1"/>
    </source>
</evidence>
<dbReference type="Gene3D" id="3.40.50.720">
    <property type="entry name" value="NAD(P)-binding Rossmann-like Domain"/>
    <property type="match status" value="1"/>
</dbReference>
<protein>
    <recommendedName>
        <fullName evidence="11 13">Glycerol-3-phosphate dehydrogenase [NAD(P)+]</fullName>
        <ecNumber evidence="10 13">1.1.1.94</ecNumber>
    </recommendedName>
    <alternativeName>
        <fullName evidence="13">NAD(P)(+)-dependent glycerol-3-phosphate dehydrogenase</fullName>
    </alternativeName>
    <alternativeName>
        <fullName evidence="12 13">NAD(P)H-dependent dihydroxyacetone-phosphate reductase</fullName>
    </alternativeName>
</protein>
<evidence type="ECO:0000256" key="4">
    <source>
        <dbReference type="ARBA" id="ARBA00023002"/>
    </source>
</evidence>
<keyword evidence="21" id="KW-1185">Reference proteome</keyword>
<feature type="binding site" evidence="13">
    <location>
        <position position="134"/>
    </location>
    <ligand>
        <name>sn-glycerol 3-phosphate</name>
        <dbReference type="ChEBI" id="CHEBI:57597"/>
    </ligand>
</feature>
<comment type="pathway">
    <text evidence="13">Membrane lipid metabolism; glycerophospholipid metabolism.</text>
</comment>
<feature type="binding site" evidence="13">
    <location>
        <position position="49"/>
    </location>
    <ligand>
        <name>NADPH</name>
        <dbReference type="ChEBI" id="CHEBI:57783"/>
    </ligand>
</feature>
<dbReference type="NCBIfam" id="NF000940">
    <property type="entry name" value="PRK00094.1-2"/>
    <property type="match status" value="1"/>
</dbReference>
<feature type="domain" description="Glycerol-3-phosphate dehydrogenase NAD-dependent N-terminal" evidence="18">
    <location>
        <begin position="3"/>
        <end position="157"/>
    </location>
</feature>
<evidence type="ECO:0000256" key="11">
    <source>
        <dbReference type="ARBA" id="ARBA00069372"/>
    </source>
</evidence>
<comment type="caution">
    <text evidence="20">The sequence shown here is derived from an EMBL/GenBank/DDBJ whole genome shotgun (WGS) entry which is preliminary data.</text>
</comment>
<dbReference type="InterPro" id="IPR011128">
    <property type="entry name" value="G3P_DH_NAD-dep_N"/>
</dbReference>
<evidence type="ECO:0000256" key="10">
    <source>
        <dbReference type="ARBA" id="ARBA00066687"/>
    </source>
</evidence>
<keyword evidence="2 13" id="KW-0444">Lipid biosynthesis</keyword>
<dbReference type="NCBIfam" id="NF000942">
    <property type="entry name" value="PRK00094.1-4"/>
    <property type="match status" value="1"/>
</dbReference>
<evidence type="ECO:0000256" key="7">
    <source>
        <dbReference type="ARBA" id="ARBA00023209"/>
    </source>
</evidence>
<dbReference type="PANTHER" id="PTHR11728">
    <property type="entry name" value="GLYCEROL-3-PHOSPHATE DEHYDROGENASE"/>
    <property type="match status" value="1"/>
</dbReference>
<dbReference type="InterPro" id="IPR008927">
    <property type="entry name" value="6-PGluconate_DH-like_C_sf"/>
</dbReference>
<dbReference type="PRINTS" id="PR00077">
    <property type="entry name" value="GPDHDRGNASE"/>
</dbReference>
<dbReference type="UniPathway" id="UPA00940"/>
<evidence type="ECO:0000256" key="17">
    <source>
        <dbReference type="RuleBase" id="RU000437"/>
    </source>
</evidence>
<feature type="binding site" evidence="16">
    <location>
        <position position="138"/>
    </location>
    <ligand>
        <name>NAD(+)</name>
        <dbReference type="ChEBI" id="CHEBI:57540"/>
    </ligand>
</feature>
<evidence type="ECO:0000256" key="12">
    <source>
        <dbReference type="ARBA" id="ARBA00080511"/>
    </source>
</evidence>
<feature type="binding site" evidence="13">
    <location>
        <position position="252"/>
    </location>
    <ligand>
        <name>sn-glycerol 3-phosphate</name>
        <dbReference type="ChEBI" id="CHEBI:57597"/>
    </ligand>
</feature>
<evidence type="ECO:0000256" key="15">
    <source>
        <dbReference type="PIRSR" id="PIRSR000114-2"/>
    </source>
</evidence>
<name>A0A371IJL5_9FIRM</name>
<gene>
    <name evidence="13" type="primary">gpsA</name>
    <name evidence="20" type="ORF">BBG48_008695</name>
</gene>
<feature type="active site" description="Proton acceptor" evidence="13 14">
    <location>
        <position position="189"/>
    </location>
</feature>
<sequence>MKKISVIGAGSWGSTLALLLYENGHDVTLYTKGQKHYEELSQKHTNSRYLENITFPEGITYTYDLKKATQSAECVVLAVTSQATREVLKQMKPHLKPDAVVVNVSKGLELGTNLLLSQVYEEVIGNENFVVLSGPSHAEEVSVKIPTAVVCASKKEEISKDVQKIFSNNYFRVYTNSDVIGVEVGGALKNIIALGSGISDAIGYGANTRAAIITRGISEISRFGKKLGANPLTFLGLTGVGDLIVTCNSKLSRNKRAGALIAKGYNAKQITEQIHMVVEGIPTTKAVYEFAKANNISMPLTDAIYDVIYESHDIKDTVKRLMNRNMKEENLTEDMFINS</sequence>
<dbReference type="EMBL" id="MBEW02000023">
    <property type="protein sequence ID" value="RDY20675.1"/>
    <property type="molecule type" value="Genomic_DNA"/>
</dbReference>
<evidence type="ECO:0000256" key="5">
    <source>
        <dbReference type="ARBA" id="ARBA00023027"/>
    </source>
</evidence>
<evidence type="ECO:0000256" key="3">
    <source>
        <dbReference type="ARBA" id="ARBA00022857"/>
    </source>
</evidence>
<feature type="binding site" evidence="13">
    <location>
        <position position="254"/>
    </location>
    <ligand>
        <name>sn-glycerol 3-phosphate</name>
        <dbReference type="ChEBI" id="CHEBI:57597"/>
    </ligand>
</feature>
<evidence type="ECO:0000256" key="9">
    <source>
        <dbReference type="ARBA" id="ARBA00052716"/>
    </source>
</evidence>
<feature type="binding site" evidence="16">
    <location>
        <begin position="8"/>
        <end position="13"/>
    </location>
    <ligand>
        <name>NAD(+)</name>
        <dbReference type="ChEBI" id="CHEBI:57540"/>
    </ligand>
</feature>
<dbReference type="HAMAP" id="MF_00394">
    <property type="entry name" value="NAD_Glyc3P_dehydrog"/>
    <property type="match status" value="1"/>
</dbReference>
<dbReference type="NCBIfam" id="NF000941">
    <property type="entry name" value="PRK00094.1-3"/>
    <property type="match status" value="1"/>
</dbReference>
<dbReference type="GO" id="GO:0005829">
    <property type="term" value="C:cytosol"/>
    <property type="evidence" value="ECO:0007669"/>
    <property type="project" value="TreeGrafter"/>
</dbReference>
<dbReference type="GO" id="GO:0008654">
    <property type="term" value="P:phospholipid biosynthetic process"/>
    <property type="evidence" value="ECO:0007669"/>
    <property type="project" value="UniProtKB-KW"/>
</dbReference>
<dbReference type="GO" id="GO:0141152">
    <property type="term" value="F:glycerol-3-phosphate dehydrogenase (NAD+) activity"/>
    <property type="evidence" value="ECO:0007669"/>
    <property type="project" value="RHEA"/>
</dbReference>
<feature type="binding site" evidence="13">
    <location>
        <position position="138"/>
    </location>
    <ligand>
        <name>NADPH</name>
        <dbReference type="ChEBI" id="CHEBI:57783"/>
    </ligand>
</feature>
<dbReference type="Pfam" id="PF01210">
    <property type="entry name" value="NAD_Gly3P_dh_N"/>
    <property type="match status" value="1"/>
</dbReference>
<dbReference type="PANTHER" id="PTHR11728:SF1">
    <property type="entry name" value="GLYCEROL-3-PHOSPHATE DEHYDROGENASE [NAD(+)] 2, CHLOROPLASTIC"/>
    <property type="match status" value="1"/>
</dbReference>
<dbReference type="GO" id="GO:0051287">
    <property type="term" value="F:NAD binding"/>
    <property type="evidence" value="ECO:0007669"/>
    <property type="project" value="InterPro"/>
</dbReference>
<dbReference type="PIRSF" id="PIRSF000114">
    <property type="entry name" value="Glycerol-3-P_dh"/>
    <property type="match status" value="1"/>
</dbReference>
<proteinExistence type="inferred from homology"/>
<feature type="binding site" evidence="13">
    <location>
        <position position="253"/>
    </location>
    <ligand>
        <name>NADPH</name>
        <dbReference type="ChEBI" id="CHEBI:57783"/>
    </ligand>
</feature>
<feature type="binding site" evidence="16">
    <location>
        <position position="253"/>
    </location>
    <ligand>
        <name>NAD(+)</name>
        <dbReference type="ChEBI" id="CHEBI:57540"/>
    </ligand>
</feature>
<dbReference type="STRING" id="1871336.BBG48_05015"/>
<feature type="binding site" evidence="13">
    <location>
        <position position="136"/>
    </location>
    <ligand>
        <name>sn-glycerol 3-phosphate</name>
        <dbReference type="ChEBI" id="CHEBI:57597"/>
    </ligand>
</feature>
<comment type="similarity">
    <text evidence="1 13 17">Belongs to the NAD-dependent glycerol-3-phosphate dehydrogenase family.</text>
</comment>
<feature type="binding site" evidence="13">
    <location>
        <position position="277"/>
    </location>
    <ligand>
        <name>NADPH</name>
        <dbReference type="ChEBI" id="CHEBI:57783"/>
    </ligand>
</feature>
<dbReference type="InterPro" id="IPR006168">
    <property type="entry name" value="G3P_DH_NAD-dep"/>
</dbReference>
<keyword evidence="8 13" id="KW-1208">Phospholipid metabolism</keyword>
<keyword evidence="6 13" id="KW-0443">Lipid metabolism</keyword>
<evidence type="ECO:0000256" key="2">
    <source>
        <dbReference type="ARBA" id="ARBA00022516"/>
    </source>
</evidence>
<dbReference type="GO" id="GO:0046167">
    <property type="term" value="P:glycerol-3-phosphate biosynthetic process"/>
    <property type="evidence" value="ECO:0007669"/>
    <property type="project" value="UniProtKB-UniRule"/>
</dbReference>
<feature type="binding site" evidence="13">
    <location>
        <position position="12"/>
    </location>
    <ligand>
        <name>NADPH</name>
        <dbReference type="ChEBI" id="CHEBI:57783"/>
    </ligand>
</feature>
<feature type="binding site" evidence="13">
    <location>
        <position position="242"/>
    </location>
    <ligand>
        <name>sn-glycerol 3-phosphate</name>
        <dbReference type="ChEBI" id="CHEBI:57597"/>
    </ligand>
</feature>
<dbReference type="FunFam" id="1.10.1040.10:FF:000001">
    <property type="entry name" value="Glycerol-3-phosphate dehydrogenase [NAD(P)+]"/>
    <property type="match status" value="1"/>
</dbReference>
<keyword evidence="13" id="KW-0547">Nucleotide-binding</keyword>
<comment type="catalytic activity">
    <reaction evidence="13">
        <text>sn-glycerol 3-phosphate + NAD(+) = dihydroxyacetone phosphate + NADH + H(+)</text>
        <dbReference type="Rhea" id="RHEA:11092"/>
        <dbReference type="ChEBI" id="CHEBI:15378"/>
        <dbReference type="ChEBI" id="CHEBI:57540"/>
        <dbReference type="ChEBI" id="CHEBI:57597"/>
        <dbReference type="ChEBI" id="CHEBI:57642"/>
        <dbReference type="ChEBI" id="CHEBI:57945"/>
        <dbReference type="EC" id="1.1.1.94"/>
    </reaction>
</comment>
<feature type="binding site" evidence="13">
    <location>
        <position position="11"/>
    </location>
    <ligand>
        <name>NADPH</name>
        <dbReference type="ChEBI" id="CHEBI:57783"/>
    </ligand>
</feature>
<accession>A0A371IJL5</accession>
<comment type="caution">
    <text evidence="13">Lacks conserved residue(s) required for the propagation of feature annotation.</text>
</comment>
<dbReference type="Pfam" id="PF07479">
    <property type="entry name" value="NAD_Gly3P_dh_C"/>
    <property type="match status" value="1"/>
</dbReference>
<evidence type="ECO:0000256" key="16">
    <source>
        <dbReference type="PIRSR" id="PIRSR000114-3"/>
    </source>
</evidence>
<evidence type="ECO:0000256" key="13">
    <source>
        <dbReference type="HAMAP-Rule" id="MF_00394"/>
    </source>
</evidence>
<feature type="binding site" evidence="15">
    <location>
        <position position="106"/>
    </location>
    <ligand>
        <name>substrate</name>
    </ligand>
</feature>
<dbReference type="AlphaFoldDB" id="A0A371IJL5"/>
<feature type="binding site" evidence="15">
    <location>
        <begin position="253"/>
        <end position="254"/>
    </location>
    <ligand>
        <name>substrate</name>
    </ligand>
</feature>
<comment type="subcellular location">
    <subcellularLocation>
        <location evidence="13">Cytoplasm</location>
    </subcellularLocation>
</comment>
<reference evidence="20 21" key="1">
    <citation type="journal article" date="2016" name="Genome Announc.">
        <title>Draft Genome Sequence of Criibacterium bergeronii gen. nov., sp. nov., Strain CCRI-22567T, Isolated from a Vaginal Sample from a Woman with Bacterial Vaginosis.</title>
        <authorList>
            <person name="Maheux A.F."/>
            <person name="Berube E."/>
            <person name="Boudreau D.K."/>
            <person name="Raymond F."/>
            <person name="Corbeil J."/>
            <person name="Roy P.H."/>
            <person name="Boissinot M."/>
            <person name="Omar R.F."/>
        </authorList>
    </citation>
    <scope>NUCLEOTIDE SEQUENCE [LARGE SCALE GENOMIC DNA]</scope>
    <source>
        <strain evidence="20 21">CCRI-22567</strain>
    </source>
</reference>
<keyword evidence="13" id="KW-0963">Cytoplasm</keyword>
<feature type="binding site" evidence="13">
    <location>
        <position position="32"/>
    </location>
    <ligand>
        <name>NADPH</name>
        <dbReference type="ChEBI" id="CHEBI:57783"/>
    </ligand>
</feature>